<dbReference type="EMBL" id="JAVIGA010000001">
    <property type="protein sequence ID" value="MDQ9124981.1"/>
    <property type="molecule type" value="Genomic_DNA"/>
</dbReference>
<comment type="caution">
    <text evidence="1">The sequence shown here is derived from an EMBL/GenBank/DDBJ whole genome shotgun (WGS) entry which is preliminary data.</text>
</comment>
<name>A0AAJ1Y8R5_SERFO</name>
<accession>A0AAJ1Y8R5</accession>
<evidence type="ECO:0000313" key="1">
    <source>
        <dbReference type="EMBL" id="MDQ9124981.1"/>
    </source>
</evidence>
<dbReference type="Proteomes" id="UP001224622">
    <property type="component" value="Unassembled WGS sequence"/>
</dbReference>
<proteinExistence type="predicted"/>
<protein>
    <submittedName>
        <fullName evidence="1">Uncharacterized protein</fullName>
    </submittedName>
</protein>
<dbReference type="AlphaFoldDB" id="A0AAJ1Y8R5"/>
<dbReference type="RefSeq" id="WP_179250238.1">
    <property type="nucleotide sequence ID" value="NZ_JACBIX010000004.1"/>
</dbReference>
<evidence type="ECO:0000313" key="2">
    <source>
        <dbReference type="Proteomes" id="UP001224622"/>
    </source>
</evidence>
<organism evidence="1 2">
    <name type="scientific">Serratia fonticola</name>
    <dbReference type="NCBI Taxonomy" id="47917"/>
    <lineage>
        <taxon>Bacteria</taxon>
        <taxon>Pseudomonadati</taxon>
        <taxon>Pseudomonadota</taxon>
        <taxon>Gammaproteobacteria</taxon>
        <taxon>Enterobacterales</taxon>
        <taxon>Yersiniaceae</taxon>
        <taxon>Serratia</taxon>
    </lineage>
</organism>
<gene>
    <name evidence="1" type="ORF">RDT67_00915</name>
</gene>
<sequence length="75" mass="8544">MEKVFSPVAARKAQAEYCKENNYPHFAPLDGICWRCKRDIYQQQTASARPTGISVQEAGSKLICFCPHCNRSYDD</sequence>
<reference evidence="1" key="1">
    <citation type="submission" date="2023-08" db="EMBL/GenBank/DDBJ databases">
        <title>The Comparative Genomic Analysis of Yersiniaceae from Polar Regions.</title>
        <authorList>
            <person name="Goncharov A."/>
            <person name="Aslanov B."/>
            <person name="Kolodzhieva V."/>
            <person name="Azarov D."/>
            <person name="Mochov A."/>
            <person name="Lebedeva E."/>
        </authorList>
    </citation>
    <scope>NUCLEOTIDE SEQUENCE</scope>
    <source>
        <strain evidence="1">Vf</strain>
    </source>
</reference>